<feature type="compositionally biased region" description="Basic and acidic residues" evidence="1">
    <location>
        <begin position="73"/>
        <end position="89"/>
    </location>
</feature>
<name>A0A2T7PS10_POMCA</name>
<reference evidence="2 3" key="1">
    <citation type="submission" date="2018-04" db="EMBL/GenBank/DDBJ databases">
        <title>The genome of golden apple snail Pomacea canaliculata provides insight into stress tolerance and invasive adaptation.</title>
        <authorList>
            <person name="Liu C."/>
            <person name="Liu B."/>
            <person name="Ren Y."/>
            <person name="Zhang Y."/>
            <person name="Wang H."/>
            <person name="Li S."/>
            <person name="Jiang F."/>
            <person name="Yin L."/>
            <person name="Zhang G."/>
            <person name="Qian W."/>
            <person name="Fan W."/>
        </authorList>
    </citation>
    <scope>NUCLEOTIDE SEQUENCE [LARGE SCALE GENOMIC DNA]</scope>
    <source>
        <strain evidence="2">SZHN2017</strain>
        <tissue evidence="2">Muscle</tissue>
    </source>
</reference>
<dbReference type="EMBL" id="PZQS01000002">
    <property type="protein sequence ID" value="PVD36212.1"/>
    <property type="molecule type" value="Genomic_DNA"/>
</dbReference>
<comment type="caution">
    <text evidence="2">The sequence shown here is derived from an EMBL/GenBank/DDBJ whole genome shotgun (WGS) entry which is preliminary data.</text>
</comment>
<accession>A0A2T7PS10</accession>
<feature type="region of interest" description="Disordered" evidence="1">
    <location>
        <begin position="70"/>
        <end position="89"/>
    </location>
</feature>
<evidence type="ECO:0000313" key="2">
    <source>
        <dbReference type="EMBL" id="PVD36212.1"/>
    </source>
</evidence>
<dbReference type="Proteomes" id="UP000245119">
    <property type="component" value="Linkage Group LG2"/>
</dbReference>
<evidence type="ECO:0000256" key="1">
    <source>
        <dbReference type="SAM" id="MobiDB-lite"/>
    </source>
</evidence>
<proteinExistence type="predicted"/>
<evidence type="ECO:0000313" key="3">
    <source>
        <dbReference type="Proteomes" id="UP000245119"/>
    </source>
</evidence>
<gene>
    <name evidence="2" type="ORF">C0Q70_03188</name>
</gene>
<dbReference type="AlphaFoldDB" id="A0A2T7PS10"/>
<keyword evidence="3" id="KW-1185">Reference proteome</keyword>
<sequence>MYIAPTLTIPALCHAPLQISNRARAVQALPRHQTLPNPFSRCRCTALPRDRYNTLEDLLQLADEYECPAAGLGKDRPQDGRIPREGCKDLEEGASRRAVRRDDDVVVSKKVWKGAKGKLFNQLLANPIPFLAQVPESIMEYVRAG</sequence>
<protein>
    <submittedName>
        <fullName evidence="2">Uncharacterized protein</fullName>
    </submittedName>
</protein>
<organism evidence="2 3">
    <name type="scientific">Pomacea canaliculata</name>
    <name type="common">Golden apple snail</name>
    <dbReference type="NCBI Taxonomy" id="400727"/>
    <lineage>
        <taxon>Eukaryota</taxon>
        <taxon>Metazoa</taxon>
        <taxon>Spiralia</taxon>
        <taxon>Lophotrochozoa</taxon>
        <taxon>Mollusca</taxon>
        <taxon>Gastropoda</taxon>
        <taxon>Caenogastropoda</taxon>
        <taxon>Architaenioglossa</taxon>
        <taxon>Ampullarioidea</taxon>
        <taxon>Ampullariidae</taxon>
        <taxon>Pomacea</taxon>
    </lineage>
</organism>